<feature type="non-terminal residue" evidence="1">
    <location>
        <position position="26"/>
    </location>
</feature>
<comment type="caution">
    <text evidence="1">The sequence shown here is derived from an EMBL/GenBank/DDBJ whole genome shotgun (WGS) entry which is preliminary data.</text>
</comment>
<accession>A0A0F9GM76</accession>
<proteinExistence type="predicted"/>
<gene>
    <name evidence="1" type="ORF">LCGC14_2104130</name>
</gene>
<evidence type="ECO:0000313" key="1">
    <source>
        <dbReference type="EMBL" id="KKL70515.1"/>
    </source>
</evidence>
<sequence length="26" mass="2799">MVETARAEIGRETDKAGKYLTFGLAA</sequence>
<protein>
    <submittedName>
        <fullName evidence="1">Uncharacterized protein</fullName>
    </submittedName>
</protein>
<name>A0A0F9GM76_9ZZZZ</name>
<dbReference type="EMBL" id="LAZR01025873">
    <property type="protein sequence ID" value="KKL70515.1"/>
    <property type="molecule type" value="Genomic_DNA"/>
</dbReference>
<reference evidence="1" key="1">
    <citation type="journal article" date="2015" name="Nature">
        <title>Complex archaea that bridge the gap between prokaryotes and eukaryotes.</title>
        <authorList>
            <person name="Spang A."/>
            <person name="Saw J.H."/>
            <person name="Jorgensen S.L."/>
            <person name="Zaremba-Niedzwiedzka K."/>
            <person name="Martijn J."/>
            <person name="Lind A.E."/>
            <person name="van Eijk R."/>
            <person name="Schleper C."/>
            <person name="Guy L."/>
            <person name="Ettema T.J."/>
        </authorList>
    </citation>
    <scope>NUCLEOTIDE SEQUENCE</scope>
</reference>
<organism evidence="1">
    <name type="scientific">marine sediment metagenome</name>
    <dbReference type="NCBI Taxonomy" id="412755"/>
    <lineage>
        <taxon>unclassified sequences</taxon>
        <taxon>metagenomes</taxon>
        <taxon>ecological metagenomes</taxon>
    </lineage>
</organism>
<dbReference type="AlphaFoldDB" id="A0A0F9GM76"/>